<evidence type="ECO:0000313" key="1">
    <source>
        <dbReference type="EMBL" id="KAJ2751768.1"/>
    </source>
</evidence>
<reference evidence="1" key="1">
    <citation type="submission" date="2022-07" db="EMBL/GenBank/DDBJ databases">
        <title>Phylogenomic reconstructions and comparative analyses of Kickxellomycotina fungi.</title>
        <authorList>
            <person name="Reynolds N.K."/>
            <person name="Stajich J.E."/>
            <person name="Barry K."/>
            <person name="Grigoriev I.V."/>
            <person name="Crous P."/>
            <person name="Smith M.E."/>
        </authorList>
    </citation>
    <scope>NUCLEOTIDE SEQUENCE</scope>
    <source>
        <strain evidence="1">BCRC 34297</strain>
    </source>
</reference>
<dbReference type="OrthoDB" id="5511469at2759"/>
<protein>
    <submittedName>
        <fullName evidence="1">Uncharacterized protein</fullName>
    </submittedName>
</protein>
<keyword evidence="2" id="KW-1185">Reference proteome</keyword>
<sequence>MPVFQPSLHPHTQNRVYVIVWESNPEVYTRGLVYDIEHCYEQPLVEARHIVTQAISGLNVNLKSKSWYSVSEADPKLIEKGDQGTIGNTRFILISNSQKLQAHMSAGSILCNRLFESYFPNDARPW</sequence>
<organism evidence="1 2">
    <name type="scientific">Coemansia pectinata</name>
    <dbReference type="NCBI Taxonomy" id="1052879"/>
    <lineage>
        <taxon>Eukaryota</taxon>
        <taxon>Fungi</taxon>
        <taxon>Fungi incertae sedis</taxon>
        <taxon>Zoopagomycota</taxon>
        <taxon>Kickxellomycotina</taxon>
        <taxon>Kickxellomycetes</taxon>
        <taxon>Kickxellales</taxon>
        <taxon>Kickxellaceae</taxon>
        <taxon>Coemansia</taxon>
    </lineage>
</organism>
<proteinExistence type="predicted"/>
<dbReference type="AlphaFoldDB" id="A0A9W8L8J9"/>
<name>A0A9W8L8J9_9FUNG</name>
<evidence type="ECO:0000313" key="2">
    <source>
        <dbReference type="Proteomes" id="UP001140011"/>
    </source>
</evidence>
<comment type="caution">
    <text evidence="1">The sequence shown here is derived from an EMBL/GenBank/DDBJ whole genome shotgun (WGS) entry which is preliminary data.</text>
</comment>
<accession>A0A9W8L8J9</accession>
<gene>
    <name evidence="1" type="ORF">GGI19_004269</name>
</gene>
<dbReference type="Proteomes" id="UP001140011">
    <property type="component" value="Unassembled WGS sequence"/>
</dbReference>
<dbReference type="EMBL" id="JANBUH010000360">
    <property type="protein sequence ID" value="KAJ2751768.1"/>
    <property type="molecule type" value="Genomic_DNA"/>
</dbReference>